<reference evidence="1 2" key="1">
    <citation type="journal article" date="2019" name="Sci. Rep.">
        <title>Orb-weaving spider Araneus ventricosus genome elucidates the spidroin gene catalogue.</title>
        <authorList>
            <person name="Kono N."/>
            <person name="Nakamura H."/>
            <person name="Ohtoshi R."/>
            <person name="Moran D.A.P."/>
            <person name="Shinohara A."/>
            <person name="Yoshida Y."/>
            <person name="Fujiwara M."/>
            <person name="Mori M."/>
            <person name="Tomita M."/>
            <person name="Arakawa K."/>
        </authorList>
    </citation>
    <scope>NUCLEOTIDE SEQUENCE [LARGE SCALE GENOMIC DNA]</scope>
</reference>
<comment type="caution">
    <text evidence="1">The sequence shown here is derived from an EMBL/GenBank/DDBJ whole genome shotgun (WGS) entry which is preliminary data.</text>
</comment>
<keyword evidence="2" id="KW-1185">Reference proteome</keyword>
<dbReference type="OrthoDB" id="1099063at2759"/>
<dbReference type="EMBL" id="BGPR01000557">
    <property type="protein sequence ID" value="GBM26314.1"/>
    <property type="molecule type" value="Genomic_DNA"/>
</dbReference>
<gene>
    <name evidence="1" type="ORF">AVEN_66543_1</name>
</gene>
<proteinExistence type="predicted"/>
<name>A0A4Y2EER0_ARAVE</name>
<accession>A0A4Y2EER0</accession>
<dbReference type="Proteomes" id="UP000499080">
    <property type="component" value="Unassembled WGS sequence"/>
</dbReference>
<organism evidence="1 2">
    <name type="scientific">Araneus ventricosus</name>
    <name type="common">Orbweaver spider</name>
    <name type="synonym">Epeira ventricosa</name>
    <dbReference type="NCBI Taxonomy" id="182803"/>
    <lineage>
        <taxon>Eukaryota</taxon>
        <taxon>Metazoa</taxon>
        <taxon>Ecdysozoa</taxon>
        <taxon>Arthropoda</taxon>
        <taxon>Chelicerata</taxon>
        <taxon>Arachnida</taxon>
        <taxon>Araneae</taxon>
        <taxon>Araneomorphae</taxon>
        <taxon>Entelegynae</taxon>
        <taxon>Araneoidea</taxon>
        <taxon>Araneidae</taxon>
        <taxon>Araneus</taxon>
    </lineage>
</organism>
<evidence type="ECO:0000313" key="2">
    <source>
        <dbReference type="Proteomes" id="UP000499080"/>
    </source>
</evidence>
<evidence type="ECO:0000313" key="1">
    <source>
        <dbReference type="EMBL" id="GBM26314.1"/>
    </source>
</evidence>
<dbReference type="AlphaFoldDB" id="A0A4Y2EER0"/>
<protein>
    <submittedName>
        <fullName evidence="1">Uncharacterized protein</fullName>
    </submittedName>
</protein>
<sequence length="82" mass="9092">MADQQAKLAITSGEKFVIPAPYPTSKASQRITSVNNGMNTGNSMDSAWELDHLLFTELNALEILTFSLIRIHVLPFLEYHGS</sequence>